<dbReference type="EC" id="1.1.1.307" evidence="2"/>
<feature type="domain" description="NADP-dependent oxidoreductase" evidence="10">
    <location>
        <begin position="18"/>
        <end position="79"/>
    </location>
</feature>
<accession>A0A0F4YE09</accession>
<dbReference type="PANTHER" id="PTHR43827:SF3">
    <property type="entry name" value="NADP-DEPENDENT OXIDOREDUCTASE DOMAIN-CONTAINING PROTEIN"/>
    <property type="match status" value="1"/>
</dbReference>
<evidence type="ECO:0000256" key="7">
    <source>
        <dbReference type="ARBA" id="ARBA00049485"/>
    </source>
</evidence>
<gene>
    <name evidence="11" type="ORF">T310_9990</name>
</gene>
<dbReference type="GeneID" id="25321898"/>
<comment type="catalytic activity">
    <reaction evidence="7">
        <text>xylitol + NAD(+) = D-xylose + NADH + H(+)</text>
        <dbReference type="Rhea" id="RHEA:27441"/>
        <dbReference type="ChEBI" id="CHEBI:15378"/>
        <dbReference type="ChEBI" id="CHEBI:17151"/>
        <dbReference type="ChEBI" id="CHEBI:53455"/>
        <dbReference type="ChEBI" id="CHEBI:57540"/>
        <dbReference type="ChEBI" id="CHEBI:57945"/>
        <dbReference type="EC" id="1.1.1.307"/>
    </reaction>
</comment>
<evidence type="ECO:0000256" key="8">
    <source>
        <dbReference type="PIRSR" id="PIRSR000097-1"/>
    </source>
</evidence>
<feature type="active site" description="Proton donor" evidence="8">
    <location>
        <position position="51"/>
    </location>
</feature>
<evidence type="ECO:0000256" key="6">
    <source>
        <dbReference type="ARBA" id="ARBA00047534"/>
    </source>
</evidence>
<evidence type="ECO:0000259" key="10">
    <source>
        <dbReference type="Pfam" id="PF00248"/>
    </source>
</evidence>
<evidence type="ECO:0000313" key="11">
    <source>
        <dbReference type="EMBL" id="KKA16419.1"/>
    </source>
</evidence>
<dbReference type="EMBL" id="LASV01000776">
    <property type="protein sequence ID" value="KKA16419.1"/>
    <property type="molecule type" value="Genomic_DNA"/>
</dbReference>
<dbReference type="Proteomes" id="UP000053958">
    <property type="component" value="Unassembled WGS sequence"/>
</dbReference>
<dbReference type="PANTHER" id="PTHR43827">
    <property type="entry name" value="2,5-DIKETO-D-GLUCONIC ACID REDUCTASE"/>
    <property type="match status" value="1"/>
</dbReference>
<dbReference type="SUPFAM" id="SSF51430">
    <property type="entry name" value="NAD(P)-linked oxidoreductase"/>
    <property type="match status" value="1"/>
</dbReference>
<dbReference type="InterPro" id="IPR036812">
    <property type="entry name" value="NAD(P)_OxRdtase_dom_sf"/>
</dbReference>
<name>A0A0F4YE09_RASE3</name>
<evidence type="ECO:0000256" key="2">
    <source>
        <dbReference type="ARBA" id="ARBA00012845"/>
    </source>
</evidence>
<dbReference type="STRING" id="1408163.A0A0F4YE09"/>
<proteinExistence type="inferred from homology"/>
<evidence type="ECO:0000256" key="3">
    <source>
        <dbReference type="ARBA" id="ARBA00022857"/>
    </source>
</evidence>
<evidence type="ECO:0000256" key="5">
    <source>
        <dbReference type="ARBA" id="ARBA00025065"/>
    </source>
</evidence>
<dbReference type="InterPro" id="IPR023210">
    <property type="entry name" value="NADP_OxRdtase_dom"/>
</dbReference>
<feature type="site" description="Lowers pKa of active site Tyr" evidence="9">
    <location>
        <position position="76"/>
    </location>
</feature>
<dbReference type="PIRSF" id="PIRSF000097">
    <property type="entry name" value="AKR"/>
    <property type="match status" value="1"/>
</dbReference>
<dbReference type="PROSITE" id="PS00063">
    <property type="entry name" value="ALDOKETO_REDUCTASE_3"/>
    <property type="match status" value="1"/>
</dbReference>
<dbReference type="InterPro" id="IPR018170">
    <property type="entry name" value="Aldo/ket_reductase_CS"/>
</dbReference>
<organism evidence="11 12">
    <name type="scientific">Rasamsonia emersonii (strain ATCC 16479 / CBS 393.64 / IMI 116815)</name>
    <dbReference type="NCBI Taxonomy" id="1408163"/>
    <lineage>
        <taxon>Eukaryota</taxon>
        <taxon>Fungi</taxon>
        <taxon>Dikarya</taxon>
        <taxon>Ascomycota</taxon>
        <taxon>Pezizomycotina</taxon>
        <taxon>Eurotiomycetes</taxon>
        <taxon>Eurotiomycetidae</taxon>
        <taxon>Eurotiales</taxon>
        <taxon>Trichocomaceae</taxon>
        <taxon>Rasamsonia</taxon>
    </lineage>
</organism>
<reference evidence="11 12" key="1">
    <citation type="submission" date="2015-04" db="EMBL/GenBank/DDBJ databases">
        <authorList>
            <person name="Heijne W.H."/>
            <person name="Fedorova N.D."/>
            <person name="Nierman W.C."/>
            <person name="Vollebregt A.W."/>
            <person name="Zhao Z."/>
            <person name="Wu L."/>
            <person name="Kumar M."/>
            <person name="Stam H."/>
            <person name="van den Berg M.A."/>
            <person name="Pel H.J."/>
        </authorList>
    </citation>
    <scope>NUCLEOTIDE SEQUENCE [LARGE SCALE GENOMIC DNA]</scope>
    <source>
        <strain evidence="11 12">CBS 393.64</strain>
    </source>
</reference>
<dbReference type="Pfam" id="PF00248">
    <property type="entry name" value="Aldo_ket_red"/>
    <property type="match status" value="2"/>
</dbReference>
<sequence>MSLPTEFKLNTGASIPAIGLGTWQAKPGEVGQAVLHALKCGYRHLDCAFIYQNEKEVGEAIKASGIPREEIFITSKVSVSPYHIPLLMEVITSGAIADVKQVEHLPAQRRCRAGADVEGSPDGLSGSVFGALAGVHSRLVPNETSALFPTNPDGTRAVDRSWNQQDTWRQMEELYRAGKVKAIGVSNFSIPYLEHLEKTWTVVPAVNQVELHPYCPQHKLKKWCEDKGILLEAYCPLGSTNSPLLSDPEIGAIAAKYNVSPATILISYQVNRGCVVLPKSVNPSRIEENFKVIPLAKEDMEVLEGMAAKGKQQRVNTPAWGHDLGFDDWYGPGNKNAPK</sequence>
<evidence type="ECO:0000256" key="9">
    <source>
        <dbReference type="PIRSR" id="PIRSR000097-3"/>
    </source>
</evidence>
<comment type="function">
    <text evidence="5">Catalyzes the initial reaction in the xylose utilization pathway by reducing D-xylose into xylitol. Xylose is a major component of hemicelluloses such as xylan. Most fungi utilize D-xylose via three enzymatic reactions, xylose reductase (XR), xylitol dehydrogenase (XDH), and xylulokinase, to form xylulose 5-phosphate, which enters pentose phosphate pathway.</text>
</comment>
<dbReference type="PROSITE" id="PS00798">
    <property type="entry name" value="ALDOKETO_REDUCTASE_1"/>
    <property type="match status" value="1"/>
</dbReference>
<dbReference type="InterPro" id="IPR020471">
    <property type="entry name" value="AKR"/>
</dbReference>
<keyword evidence="4" id="KW-0560">Oxidoreductase</keyword>
<evidence type="ECO:0000313" key="12">
    <source>
        <dbReference type="Proteomes" id="UP000053958"/>
    </source>
</evidence>
<dbReference type="PRINTS" id="PR00069">
    <property type="entry name" value="ALDKETRDTASE"/>
</dbReference>
<dbReference type="RefSeq" id="XP_013323031.1">
    <property type="nucleotide sequence ID" value="XM_013467577.1"/>
</dbReference>
<dbReference type="Gene3D" id="3.20.20.100">
    <property type="entry name" value="NADP-dependent oxidoreductase domain"/>
    <property type="match status" value="1"/>
</dbReference>
<feature type="domain" description="NADP-dependent oxidoreductase" evidence="10">
    <location>
        <begin position="158"/>
        <end position="304"/>
    </location>
</feature>
<protein>
    <recommendedName>
        <fullName evidence="2">D-xylose reductase [NAD(P)H]</fullName>
        <ecNumber evidence="2">1.1.1.307</ecNumber>
    </recommendedName>
</protein>
<comment type="catalytic activity">
    <reaction evidence="6">
        <text>xylitol + NADP(+) = D-xylose + NADPH + H(+)</text>
        <dbReference type="Rhea" id="RHEA:27445"/>
        <dbReference type="ChEBI" id="CHEBI:15378"/>
        <dbReference type="ChEBI" id="CHEBI:17151"/>
        <dbReference type="ChEBI" id="CHEBI:53455"/>
        <dbReference type="ChEBI" id="CHEBI:57783"/>
        <dbReference type="ChEBI" id="CHEBI:58349"/>
        <dbReference type="EC" id="1.1.1.307"/>
    </reaction>
</comment>
<dbReference type="PROSITE" id="PS00062">
    <property type="entry name" value="ALDOKETO_REDUCTASE_2"/>
    <property type="match status" value="1"/>
</dbReference>
<keyword evidence="3" id="KW-0521">NADP</keyword>
<evidence type="ECO:0000256" key="4">
    <source>
        <dbReference type="ARBA" id="ARBA00023002"/>
    </source>
</evidence>
<comment type="caution">
    <text evidence="11">The sequence shown here is derived from an EMBL/GenBank/DDBJ whole genome shotgun (WGS) entry which is preliminary data.</text>
</comment>
<dbReference type="GO" id="GO:0016616">
    <property type="term" value="F:oxidoreductase activity, acting on the CH-OH group of donors, NAD or NADP as acceptor"/>
    <property type="evidence" value="ECO:0007669"/>
    <property type="project" value="UniProtKB-ARBA"/>
</dbReference>
<comment type="similarity">
    <text evidence="1">Belongs to the aldo/keto reductase family.</text>
</comment>
<keyword evidence="12" id="KW-1185">Reference proteome</keyword>
<dbReference type="AlphaFoldDB" id="A0A0F4YE09"/>
<dbReference type="OrthoDB" id="416253at2759"/>
<evidence type="ECO:0000256" key="1">
    <source>
        <dbReference type="ARBA" id="ARBA00007905"/>
    </source>
</evidence>